<evidence type="ECO:0000313" key="2">
    <source>
        <dbReference type="Proteomes" id="UP000807025"/>
    </source>
</evidence>
<comment type="caution">
    <text evidence="1">The sequence shown here is derived from an EMBL/GenBank/DDBJ whole genome shotgun (WGS) entry which is preliminary data.</text>
</comment>
<protein>
    <submittedName>
        <fullName evidence="1">Uncharacterized protein</fullName>
    </submittedName>
</protein>
<proteinExistence type="predicted"/>
<sequence length="262" mass="29743">MIKGHVDGQSSLKNFLLVSQSSRSLIEHHLYVDVSFLRHPPLRDDEWDRLDLGHSAQDEDSSLQCPKSVLSVGKSFLLSLTTNGGRRARYFVVASIPSIYSRPYVLDLNWINYLDLRHFFDGSRPSFSLRSFAWLTGNVQWYVDGLGWLLSGQTSLEYLSLFPSSTRSTLSPVAGLDLASLPKASCDSRPVLSQTFQNHNQARSTLTPIHKLRTPTIREVAAPNLEYLEVDTFCVIAYSTFYREVNARTNRRLSHSRQSCER</sequence>
<evidence type="ECO:0000313" key="1">
    <source>
        <dbReference type="EMBL" id="KAF9499946.1"/>
    </source>
</evidence>
<accession>A0A9P6A646</accession>
<name>A0A9P6A646_PLEER</name>
<reference evidence="1" key="1">
    <citation type="submission" date="2020-11" db="EMBL/GenBank/DDBJ databases">
        <authorList>
            <consortium name="DOE Joint Genome Institute"/>
            <person name="Ahrendt S."/>
            <person name="Riley R."/>
            <person name="Andreopoulos W."/>
            <person name="Labutti K."/>
            <person name="Pangilinan J."/>
            <person name="Ruiz-Duenas F.J."/>
            <person name="Barrasa J.M."/>
            <person name="Sanchez-Garcia M."/>
            <person name="Camarero S."/>
            <person name="Miyauchi S."/>
            <person name="Serrano A."/>
            <person name="Linde D."/>
            <person name="Babiker R."/>
            <person name="Drula E."/>
            <person name="Ayuso-Fernandez I."/>
            <person name="Pacheco R."/>
            <person name="Padilla G."/>
            <person name="Ferreira P."/>
            <person name="Barriuso J."/>
            <person name="Kellner H."/>
            <person name="Castanera R."/>
            <person name="Alfaro M."/>
            <person name="Ramirez L."/>
            <person name="Pisabarro A.G."/>
            <person name="Kuo A."/>
            <person name="Tritt A."/>
            <person name="Lipzen A."/>
            <person name="He G."/>
            <person name="Yan M."/>
            <person name="Ng V."/>
            <person name="Cullen D."/>
            <person name="Martin F."/>
            <person name="Rosso M.-N."/>
            <person name="Henrissat B."/>
            <person name="Hibbett D."/>
            <person name="Martinez A.T."/>
            <person name="Grigoriev I.V."/>
        </authorList>
    </citation>
    <scope>NUCLEOTIDE SEQUENCE</scope>
    <source>
        <strain evidence="1">ATCC 90797</strain>
    </source>
</reference>
<dbReference type="AlphaFoldDB" id="A0A9P6A646"/>
<gene>
    <name evidence="1" type="ORF">BDN71DRAFT_1440959</name>
</gene>
<dbReference type="Proteomes" id="UP000807025">
    <property type="component" value="Unassembled WGS sequence"/>
</dbReference>
<organism evidence="1 2">
    <name type="scientific">Pleurotus eryngii</name>
    <name type="common">Boletus of the steppes</name>
    <dbReference type="NCBI Taxonomy" id="5323"/>
    <lineage>
        <taxon>Eukaryota</taxon>
        <taxon>Fungi</taxon>
        <taxon>Dikarya</taxon>
        <taxon>Basidiomycota</taxon>
        <taxon>Agaricomycotina</taxon>
        <taxon>Agaricomycetes</taxon>
        <taxon>Agaricomycetidae</taxon>
        <taxon>Agaricales</taxon>
        <taxon>Pleurotineae</taxon>
        <taxon>Pleurotaceae</taxon>
        <taxon>Pleurotus</taxon>
    </lineage>
</organism>
<keyword evidence="2" id="KW-1185">Reference proteome</keyword>
<dbReference type="EMBL" id="MU154529">
    <property type="protein sequence ID" value="KAF9499946.1"/>
    <property type="molecule type" value="Genomic_DNA"/>
</dbReference>